<accession>A0A835HFK8</accession>
<proteinExistence type="predicted"/>
<evidence type="ECO:0000313" key="3">
    <source>
        <dbReference type="Proteomes" id="UP000631114"/>
    </source>
</evidence>
<dbReference type="Proteomes" id="UP000631114">
    <property type="component" value="Unassembled WGS sequence"/>
</dbReference>
<dbReference type="EMBL" id="JADFTS010000007">
    <property type="protein sequence ID" value="KAF9598290.1"/>
    <property type="molecule type" value="Genomic_DNA"/>
</dbReference>
<name>A0A835HFK8_9MAGN</name>
<reference evidence="2 3" key="1">
    <citation type="submission" date="2020-10" db="EMBL/GenBank/DDBJ databases">
        <title>The Coptis chinensis genome and diversification of protoberbering-type alkaloids.</title>
        <authorList>
            <person name="Wang B."/>
            <person name="Shu S."/>
            <person name="Song C."/>
            <person name="Liu Y."/>
        </authorList>
    </citation>
    <scope>NUCLEOTIDE SEQUENCE [LARGE SCALE GENOMIC DNA]</scope>
    <source>
        <strain evidence="2">HL-2020</strain>
        <tissue evidence="2">Leaf</tissue>
    </source>
</reference>
<dbReference type="OrthoDB" id="207175at2759"/>
<feature type="non-terminal residue" evidence="2">
    <location>
        <position position="283"/>
    </location>
</feature>
<evidence type="ECO:0000313" key="2">
    <source>
        <dbReference type="EMBL" id="KAF9598290.1"/>
    </source>
</evidence>
<organism evidence="2 3">
    <name type="scientific">Coptis chinensis</name>
    <dbReference type="NCBI Taxonomy" id="261450"/>
    <lineage>
        <taxon>Eukaryota</taxon>
        <taxon>Viridiplantae</taxon>
        <taxon>Streptophyta</taxon>
        <taxon>Embryophyta</taxon>
        <taxon>Tracheophyta</taxon>
        <taxon>Spermatophyta</taxon>
        <taxon>Magnoliopsida</taxon>
        <taxon>Ranunculales</taxon>
        <taxon>Ranunculaceae</taxon>
        <taxon>Coptidoideae</taxon>
        <taxon>Coptis</taxon>
    </lineage>
</organism>
<dbReference type="AlphaFoldDB" id="A0A835HFK8"/>
<feature type="region of interest" description="Disordered" evidence="1">
    <location>
        <begin position="261"/>
        <end position="283"/>
    </location>
</feature>
<sequence>MTRTNQTSQPSTHMNNINDSVTAAQDPVTINTQDPRLQADAQNPASIMAAANFPALLVNNSSPIQRNQAINDSSAINQMNLRDQHHTFGVNGVSSQQAFFSGVNPQNTSTFHGTSHQHSPNLMFNGVSSSNPSFHGGLKKSTAYGTYPQISTTVQAGEGTTTDCEYAGGFCIERKIDLTSYFKWWGPNKTRRSDSLTKSFDESKCTGSEDIGSELKALEGGLLPTEPYKMPSLGLSHGGGSTVSAMSILSRSPAYQSLKENVLKEQDENTFNNENKSNDEMGN</sequence>
<keyword evidence="3" id="KW-1185">Reference proteome</keyword>
<comment type="caution">
    <text evidence="2">The sequence shown here is derived from an EMBL/GenBank/DDBJ whole genome shotgun (WGS) entry which is preliminary data.</text>
</comment>
<gene>
    <name evidence="2" type="ORF">IFM89_026557</name>
</gene>
<protein>
    <submittedName>
        <fullName evidence="2">Uncharacterized protein</fullName>
    </submittedName>
</protein>
<evidence type="ECO:0000256" key="1">
    <source>
        <dbReference type="SAM" id="MobiDB-lite"/>
    </source>
</evidence>